<organism evidence="1 3">
    <name type="scientific">Purpureocillium lilacinum</name>
    <name type="common">Paecilomyces lilacinus</name>
    <dbReference type="NCBI Taxonomy" id="33203"/>
    <lineage>
        <taxon>Eukaryota</taxon>
        <taxon>Fungi</taxon>
        <taxon>Dikarya</taxon>
        <taxon>Ascomycota</taxon>
        <taxon>Pezizomycotina</taxon>
        <taxon>Sordariomycetes</taxon>
        <taxon>Hypocreomycetidae</taxon>
        <taxon>Hypocreales</taxon>
        <taxon>Ophiocordycipitaceae</taxon>
        <taxon>Purpureocillium</taxon>
    </lineage>
</organism>
<comment type="caution">
    <text evidence="1">The sequence shown here is derived from an EMBL/GenBank/DDBJ whole genome shotgun (WGS) entry which is preliminary data.</text>
</comment>
<protein>
    <submittedName>
        <fullName evidence="1">Uncharacterized protein</fullName>
    </submittedName>
</protein>
<dbReference type="AlphaFoldDB" id="A0A179HAT6"/>
<dbReference type="EMBL" id="LSBI01000001">
    <property type="protein sequence ID" value="OAQ94576.1"/>
    <property type="molecule type" value="Genomic_DNA"/>
</dbReference>
<dbReference type="EMBL" id="LSBH01000001">
    <property type="protein sequence ID" value="OAQ86613.1"/>
    <property type="molecule type" value="Genomic_DNA"/>
</dbReference>
<proteinExistence type="predicted"/>
<evidence type="ECO:0000313" key="1">
    <source>
        <dbReference type="EMBL" id="OAQ86613.1"/>
    </source>
</evidence>
<evidence type="ECO:0000313" key="3">
    <source>
        <dbReference type="Proteomes" id="UP000078240"/>
    </source>
</evidence>
<reference evidence="1 3" key="1">
    <citation type="submission" date="2016-01" db="EMBL/GenBank/DDBJ databases">
        <title>Biosynthesis of antibiotic leucinostatins and their inhibition on Phytophthora in bio-control Purpureocillium lilacinum.</title>
        <authorList>
            <person name="Wang G."/>
            <person name="Liu Z."/>
            <person name="Lin R."/>
            <person name="Li E."/>
            <person name="Mao Z."/>
            <person name="Ling J."/>
            <person name="Yin W."/>
            <person name="Xie B."/>
        </authorList>
    </citation>
    <scope>NUCLEOTIDE SEQUENCE [LARGE SCALE GENOMIC DNA]</scope>
    <source>
        <strain evidence="1">PLBJ-1</strain>
        <strain evidence="2">PLFJ-1</strain>
    </source>
</reference>
<dbReference type="Proteomes" id="UP000078240">
    <property type="component" value="Unassembled WGS sequence"/>
</dbReference>
<name>A0A179HAT6_PURLI</name>
<sequence length="156" mass="16516">MPTRRTAVRDSPGASRRFPASRAGLVRHLASCARRRSCCSSRSRRRRAQVSVPLARRHRRLGHCPGPGPPATGERHGGLAELASPRMRADIRTCVARASGAHGGRLSQKLAYLQYSASGARWCAPSKGPSGSVARWSASSSTGAVVCAGMGTMPGW</sequence>
<dbReference type="Proteomes" id="UP000078340">
    <property type="component" value="Unassembled WGS sequence"/>
</dbReference>
<gene>
    <name evidence="1" type="ORF">VFPBJ_00653</name>
    <name evidence="2" type="ORF">VFPFJ_00685</name>
</gene>
<evidence type="ECO:0000313" key="2">
    <source>
        <dbReference type="EMBL" id="OAQ94576.1"/>
    </source>
</evidence>
<accession>A0A179HAT6</accession>